<dbReference type="PANTHER" id="PTHR48023">
    <property type="entry name" value="D-XYLOSE-PROTON SYMPORTER-LIKE 2"/>
    <property type="match status" value="1"/>
</dbReference>
<dbReference type="AlphaFoldDB" id="A0A2H3NLZ6"/>
<dbReference type="GO" id="GO:0005886">
    <property type="term" value="C:plasma membrane"/>
    <property type="evidence" value="ECO:0007669"/>
    <property type="project" value="UniProtKB-SubCell"/>
</dbReference>
<evidence type="ECO:0000256" key="6">
    <source>
        <dbReference type="ARBA" id="ARBA00022692"/>
    </source>
</evidence>
<dbReference type="InterPro" id="IPR005829">
    <property type="entry name" value="Sugar_transporter_CS"/>
</dbReference>
<dbReference type="InterPro" id="IPR047984">
    <property type="entry name" value="XylE-like"/>
</dbReference>
<feature type="transmembrane region" description="Helical" evidence="10">
    <location>
        <begin position="18"/>
        <end position="37"/>
    </location>
</feature>
<evidence type="ECO:0000256" key="8">
    <source>
        <dbReference type="ARBA" id="ARBA00023136"/>
    </source>
</evidence>
<comment type="caution">
    <text evidence="12">The sequence shown here is derived from an EMBL/GenBank/DDBJ whole genome shotgun (WGS) entry which is preliminary data.</text>
</comment>
<dbReference type="Gene3D" id="1.20.1250.20">
    <property type="entry name" value="MFS general substrate transporter like domains"/>
    <property type="match status" value="2"/>
</dbReference>
<protein>
    <submittedName>
        <fullName evidence="12">MFS transporter</fullName>
    </submittedName>
</protein>
<dbReference type="PRINTS" id="PR00171">
    <property type="entry name" value="SUGRTRNSPORT"/>
</dbReference>
<dbReference type="InterPro" id="IPR036259">
    <property type="entry name" value="MFS_trans_sf"/>
</dbReference>
<dbReference type="SUPFAM" id="SSF103473">
    <property type="entry name" value="MFS general substrate transporter"/>
    <property type="match status" value="1"/>
</dbReference>
<evidence type="ECO:0000256" key="10">
    <source>
        <dbReference type="SAM" id="Phobius"/>
    </source>
</evidence>
<dbReference type="PANTHER" id="PTHR48023:SF4">
    <property type="entry name" value="D-XYLOSE-PROTON SYMPORTER-LIKE 2"/>
    <property type="match status" value="1"/>
</dbReference>
<evidence type="ECO:0000256" key="2">
    <source>
        <dbReference type="ARBA" id="ARBA00010992"/>
    </source>
</evidence>
<keyword evidence="8 10" id="KW-0472">Membrane</keyword>
<dbReference type="InterPro" id="IPR020846">
    <property type="entry name" value="MFS_dom"/>
</dbReference>
<keyword evidence="4" id="KW-1003">Cell membrane</keyword>
<dbReference type="Proteomes" id="UP000221024">
    <property type="component" value="Unassembled WGS sequence"/>
</dbReference>
<gene>
    <name evidence="12" type="ORF">CRI93_06515</name>
</gene>
<comment type="similarity">
    <text evidence="2 9">Belongs to the major facilitator superfamily. Sugar transporter (TC 2.A.1.1) family.</text>
</comment>
<evidence type="ECO:0000313" key="12">
    <source>
        <dbReference type="EMBL" id="PEN07630.1"/>
    </source>
</evidence>
<evidence type="ECO:0000256" key="4">
    <source>
        <dbReference type="ARBA" id="ARBA00022475"/>
    </source>
</evidence>
<feature type="transmembrane region" description="Helical" evidence="10">
    <location>
        <begin position="378"/>
        <end position="402"/>
    </location>
</feature>
<dbReference type="CDD" id="cd17359">
    <property type="entry name" value="MFS_XylE_like"/>
    <property type="match status" value="1"/>
</dbReference>
<feature type="domain" description="Major facilitator superfamily (MFS) profile" evidence="11">
    <location>
        <begin position="24"/>
        <end position="468"/>
    </location>
</feature>
<dbReference type="InterPro" id="IPR050820">
    <property type="entry name" value="MFS_Sugar_Transporter"/>
</dbReference>
<sequence length="490" mass="52094">MQENDLEIPAPDEGQGNTLLVILISMSAALGGFLFGFDSGVINGTVDALQEAFNSDAVGTGFNVASMLLGSAVGAFFAGTVADKFGRRLVMIATACLFIFSAWGSGVAWGSTSFVFFRIVGGVAVGAASVLAPAYISEISPAHIRGRMATLQQLMIVVGLFIAFLSNYLIAGAAGSASDLFWFDFPAWRWMYWVEIIPGSIFLISLLFIPESPRYLVAAGREGEAQDVLQRLLNAKETARQTVADIKETVVGSRKPRLSDIVSEHTGRVHPIVWVGLGLAALQQFTGINVIFYYGATLWQAAGFDESSALMQNVISGSVNVGFTFIAIALIDKVGRRPLLLIGALGQAAALGVMAFVFSTGGLGPDGGLQLSDDAGLVALLAANAYIAFFAFSWGPIMWVMLGEMFPNRFRGAALAMAGLVQWLSNFTITMTFPVLLASVGLGVSYGIYAAFGVIAFVFVQQYIEETMGKTLEQMSQEHEAADIAAGQRS</sequence>
<evidence type="ECO:0000256" key="7">
    <source>
        <dbReference type="ARBA" id="ARBA00022989"/>
    </source>
</evidence>
<feature type="transmembrane region" description="Helical" evidence="10">
    <location>
        <begin position="190"/>
        <end position="209"/>
    </location>
</feature>
<evidence type="ECO:0000313" key="13">
    <source>
        <dbReference type="Proteomes" id="UP000221024"/>
    </source>
</evidence>
<feature type="transmembrane region" description="Helical" evidence="10">
    <location>
        <begin position="57"/>
        <end position="77"/>
    </location>
</feature>
<dbReference type="InterPro" id="IPR003663">
    <property type="entry name" value="Sugar/inositol_transpt"/>
</dbReference>
<keyword evidence="5" id="KW-0762">Sugar transport</keyword>
<accession>A0A2H3NLZ6</accession>
<keyword evidence="13" id="KW-1185">Reference proteome</keyword>
<reference evidence="12 13" key="1">
    <citation type="submission" date="2017-10" db="EMBL/GenBank/DDBJ databases">
        <title>Draft genome of Longimonas halophila.</title>
        <authorList>
            <person name="Goh K.M."/>
            <person name="Shamsir M.S."/>
            <person name="Lim S.W."/>
        </authorList>
    </citation>
    <scope>NUCLEOTIDE SEQUENCE [LARGE SCALE GENOMIC DNA]</scope>
    <source>
        <strain evidence="12 13">KCTC 42399</strain>
    </source>
</reference>
<feature type="transmembrane region" description="Helical" evidence="10">
    <location>
        <begin position="338"/>
        <end position="358"/>
    </location>
</feature>
<feature type="transmembrane region" description="Helical" evidence="10">
    <location>
        <begin position="414"/>
        <end position="437"/>
    </location>
</feature>
<dbReference type="PROSITE" id="PS00217">
    <property type="entry name" value="SUGAR_TRANSPORT_2"/>
    <property type="match status" value="1"/>
</dbReference>
<keyword evidence="6 10" id="KW-0812">Transmembrane</keyword>
<dbReference type="InterPro" id="IPR005828">
    <property type="entry name" value="MFS_sugar_transport-like"/>
</dbReference>
<keyword evidence="7 10" id="KW-1133">Transmembrane helix</keyword>
<evidence type="ECO:0000256" key="5">
    <source>
        <dbReference type="ARBA" id="ARBA00022597"/>
    </source>
</evidence>
<dbReference type="NCBIfam" id="TIGR00879">
    <property type="entry name" value="SP"/>
    <property type="match status" value="1"/>
</dbReference>
<feature type="transmembrane region" description="Helical" evidence="10">
    <location>
        <begin position="148"/>
        <end position="170"/>
    </location>
</feature>
<dbReference type="PROSITE" id="PS00216">
    <property type="entry name" value="SUGAR_TRANSPORT_1"/>
    <property type="match status" value="2"/>
</dbReference>
<feature type="transmembrane region" description="Helical" evidence="10">
    <location>
        <begin position="89"/>
        <end position="109"/>
    </location>
</feature>
<dbReference type="Pfam" id="PF00083">
    <property type="entry name" value="Sugar_tr"/>
    <property type="match status" value="1"/>
</dbReference>
<organism evidence="12 13">
    <name type="scientific">Longimonas halophila</name>
    <dbReference type="NCBI Taxonomy" id="1469170"/>
    <lineage>
        <taxon>Bacteria</taxon>
        <taxon>Pseudomonadati</taxon>
        <taxon>Rhodothermota</taxon>
        <taxon>Rhodothermia</taxon>
        <taxon>Rhodothermales</taxon>
        <taxon>Salisaetaceae</taxon>
        <taxon>Longimonas</taxon>
    </lineage>
</organism>
<comment type="subcellular location">
    <subcellularLocation>
        <location evidence="1">Cell membrane</location>
        <topology evidence="1">Multi-pass membrane protein</topology>
    </subcellularLocation>
</comment>
<dbReference type="OrthoDB" id="9783823at2"/>
<dbReference type="RefSeq" id="WP_098061818.1">
    <property type="nucleotide sequence ID" value="NZ_PDEP01000005.1"/>
</dbReference>
<evidence type="ECO:0000256" key="3">
    <source>
        <dbReference type="ARBA" id="ARBA00022448"/>
    </source>
</evidence>
<proteinExistence type="inferred from homology"/>
<dbReference type="EMBL" id="PDEP01000005">
    <property type="protein sequence ID" value="PEN07630.1"/>
    <property type="molecule type" value="Genomic_DNA"/>
</dbReference>
<name>A0A2H3NLZ6_9BACT</name>
<feature type="transmembrane region" description="Helical" evidence="10">
    <location>
        <begin position="443"/>
        <end position="460"/>
    </location>
</feature>
<feature type="transmembrane region" description="Helical" evidence="10">
    <location>
        <begin position="115"/>
        <end position="136"/>
    </location>
</feature>
<evidence type="ECO:0000256" key="9">
    <source>
        <dbReference type="RuleBase" id="RU003346"/>
    </source>
</evidence>
<feature type="transmembrane region" description="Helical" evidence="10">
    <location>
        <begin position="314"/>
        <end position="331"/>
    </location>
</feature>
<dbReference type="GO" id="GO:0022857">
    <property type="term" value="F:transmembrane transporter activity"/>
    <property type="evidence" value="ECO:0007669"/>
    <property type="project" value="InterPro"/>
</dbReference>
<keyword evidence="3 9" id="KW-0813">Transport</keyword>
<dbReference type="PROSITE" id="PS50850">
    <property type="entry name" value="MFS"/>
    <property type="match status" value="1"/>
</dbReference>
<dbReference type="FunFam" id="1.20.1250.20:FF:000122">
    <property type="entry name" value="D-xylose transporter XylE"/>
    <property type="match status" value="1"/>
</dbReference>
<evidence type="ECO:0000259" key="11">
    <source>
        <dbReference type="PROSITE" id="PS50850"/>
    </source>
</evidence>
<feature type="transmembrane region" description="Helical" evidence="10">
    <location>
        <begin position="272"/>
        <end position="294"/>
    </location>
</feature>
<evidence type="ECO:0000256" key="1">
    <source>
        <dbReference type="ARBA" id="ARBA00004651"/>
    </source>
</evidence>